<gene>
    <name evidence="7" type="ORF">BU23DRAFT_594264</name>
</gene>
<dbReference type="SUPFAM" id="SSF57701">
    <property type="entry name" value="Zn2/Cys6 DNA-binding domain"/>
    <property type="match status" value="1"/>
</dbReference>
<dbReference type="PROSITE" id="PS50048">
    <property type="entry name" value="ZN2_CY6_FUNGAL_2"/>
    <property type="match status" value="1"/>
</dbReference>
<dbReference type="SMART" id="SM00906">
    <property type="entry name" value="Fungal_trans"/>
    <property type="match status" value="1"/>
</dbReference>
<dbReference type="GO" id="GO:0008270">
    <property type="term" value="F:zinc ion binding"/>
    <property type="evidence" value="ECO:0007669"/>
    <property type="project" value="InterPro"/>
</dbReference>
<dbReference type="Gene3D" id="4.10.240.10">
    <property type="entry name" value="Zn(2)-C6 fungal-type DNA-binding domain"/>
    <property type="match status" value="1"/>
</dbReference>
<name>A0A6A5USS7_9PLEO</name>
<dbReference type="Pfam" id="PF00172">
    <property type="entry name" value="Zn_clus"/>
    <property type="match status" value="1"/>
</dbReference>
<keyword evidence="3" id="KW-0804">Transcription</keyword>
<protein>
    <submittedName>
        <fullName evidence="7">C6 zinc finger domain protein</fullName>
    </submittedName>
</protein>
<dbReference type="CDD" id="cd00067">
    <property type="entry name" value="GAL4"/>
    <property type="match status" value="1"/>
</dbReference>
<evidence type="ECO:0000256" key="5">
    <source>
        <dbReference type="SAM" id="MobiDB-lite"/>
    </source>
</evidence>
<feature type="region of interest" description="Disordered" evidence="5">
    <location>
        <begin position="556"/>
        <end position="576"/>
    </location>
</feature>
<evidence type="ECO:0000313" key="7">
    <source>
        <dbReference type="EMBL" id="KAF1964157.1"/>
    </source>
</evidence>
<dbReference type="GO" id="GO:0003677">
    <property type="term" value="F:DNA binding"/>
    <property type="evidence" value="ECO:0007669"/>
    <property type="project" value="InterPro"/>
</dbReference>
<dbReference type="OrthoDB" id="5392779at2759"/>
<dbReference type="CDD" id="cd12148">
    <property type="entry name" value="fungal_TF_MHR"/>
    <property type="match status" value="1"/>
</dbReference>
<evidence type="ECO:0000259" key="6">
    <source>
        <dbReference type="PROSITE" id="PS50048"/>
    </source>
</evidence>
<evidence type="ECO:0000256" key="1">
    <source>
        <dbReference type="ARBA" id="ARBA00022723"/>
    </source>
</evidence>
<evidence type="ECO:0000256" key="3">
    <source>
        <dbReference type="ARBA" id="ARBA00023163"/>
    </source>
</evidence>
<proteinExistence type="predicted"/>
<dbReference type="SMART" id="SM00066">
    <property type="entry name" value="GAL4"/>
    <property type="match status" value="1"/>
</dbReference>
<dbReference type="PROSITE" id="PS00463">
    <property type="entry name" value="ZN2_CY6_FUNGAL_1"/>
    <property type="match status" value="1"/>
</dbReference>
<dbReference type="InterPro" id="IPR007219">
    <property type="entry name" value="XnlR_reg_dom"/>
</dbReference>
<keyword evidence="8" id="KW-1185">Reference proteome</keyword>
<dbReference type="EMBL" id="ML976802">
    <property type="protein sequence ID" value="KAF1964157.1"/>
    <property type="molecule type" value="Genomic_DNA"/>
</dbReference>
<organism evidence="7 8">
    <name type="scientific">Bimuria novae-zelandiae CBS 107.79</name>
    <dbReference type="NCBI Taxonomy" id="1447943"/>
    <lineage>
        <taxon>Eukaryota</taxon>
        <taxon>Fungi</taxon>
        <taxon>Dikarya</taxon>
        <taxon>Ascomycota</taxon>
        <taxon>Pezizomycotina</taxon>
        <taxon>Dothideomycetes</taxon>
        <taxon>Pleosporomycetidae</taxon>
        <taxon>Pleosporales</taxon>
        <taxon>Massarineae</taxon>
        <taxon>Didymosphaeriaceae</taxon>
        <taxon>Bimuria</taxon>
    </lineage>
</organism>
<dbReference type="InterPro" id="IPR036864">
    <property type="entry name" value="Zn2-C6_fun-type_DNA-bd_sf"/>
</dbReference>
<keyword evidence="2" id="KW-0805">Transcription regulation</keyword>
<dbReference type="Proteomes" id="UP000800036">
    <property type="component" value="Unassembled WGS sequence"/>
</dbReference>
<reference evidence="7" key="1">
    <citation type="journal article" date="2020" name="Stud. Mycol.">
        <title>101 Dothideomycetes genomes: a test case for predicting lifestyles and emergence of pathogens.</title>
        <authorList>
            <person name="Haridas S."/>
            <person name="Albert R."/>
            <person name="Binder M."/>
            <person name="Bloem J."/>
            <person name="Labutti K."/>
            <person name="Salamov A."/>
            <person name="Andreopoulos B."/>
            <person name="Baker S."/>
            <person name="Barry K."/>
            <person name="Bills G."/>
            <person name="Bluhm B."/>
            <person name="Cannon C."/>
            <person name="Castanera R."/>
            <person name="Culley D."/>
            <person name="Daum C."/>
            <person name="Ezra D."/>
            <person name="Gonzalez J."/>
            <person name="Henrissat B."/>
            <person name="Kuo A."/>
            <person name="Liang C."/>
            <person name="Lipzen A."/>
            <person name="Lutzoni F."/>
            <person name="Magnuson J."/>
            <person name="Mondo S."/>
            <person name="Nolan M."/>
            <person name="Ohm R."/>
            <person name="Pangilinan J."/>
            <person name="Park H.-J."/>
            <person name="Ramirez L."/>
            <person name="Alfaro M."/>
            <person name="Sun H."/>
            <person name="Tritt A."/>
            <person name="Yoshinaga Y."/>
            <person name="Zwiers L.-H."/>
            <person name="Turgeon B."/>
            <person name="Goodwin S."/>
            <person name="Spatafora J."/>
            <person name="Crous P."/>
            <person name="Grigoriev I."/>
        </authorList>
    </citation>
    <scope>NUCLEOTIDE SEQUENCE</scope>
    <source>
        <strain evidence="7">CBS 107.79</strain>
    </source>
</reference>
<dbReference type="PANTHER" id="PTHR47840:SF1">
    <property type="entry name" value="ZN(II)2CYS6 TRANSCRIPTION FACTOR (EUROFUNG)"/>
    <property type="match status" value="1"/>
</dbReference>
<keyword evidence="1" id="KW-0479">Metal-binding</keyword>
<dbReference type="GO" id="GO:0006351">
    <property type="term" value="P:DNA-templated transcription"/>
    <property type="evidence" value="ECO:0007669"/>
    <property type="project" value="InterPro"/>
</dbReference>
<feature type="domain" description="Zn(2)-C6 fungal-type" evidence="6">
    <location>
        <begin position="11"/>
        <end position="44"/>
    </location>
</feature>
<accession>A0A6A5USS7</accession>
<evidence type="ECO:0000313" key="8">
    <source>
        <dbReference type="Proteomes" id="UP000800036"/>
    </source>
</evidence>
<keyword evidence="4" id="KW-0539">Nucleus</keyword>
<dbReference type="PANTHER" id="PTHR47840">
    <property type="entry name" value="ZN(II)2CYS6 TRANSCRIPTION FACTOR (EUROFUNG)-RELATED"/>
    <property type="match status" value="1"/>
</dbReference>
<sequence>MRKKIRKETRSCWECKRRKIRCIFASPQAETCISCERRRTPCVNQDLPEDLAPATVGNRHLSARIARVEDVMRDLLAGDRVGATRRFQGEPQRDVPTPQASIESVGESTSISTHFTPDSQGASNYGDLETRALHHLFAAFPRENDANILLDASSKSALYTYLVYTQPHSNLTQEMLAAPYHLARPSGHNIHPVNLARLMLIFAITLQSPCGEDVPGLSEPTNVLMGRLVTAATTWVTTKEEMHGTIECLVCIILEAVFKTNSGNLRQAWAVYRRAMTVAQMMGLHRSPIPPLKRIDPNSVADPGFMWFRIVYMDRYLSLLLGFPQGTVDKSMGAPSVSQYEPPLGKFERQLTVIASRILERNENVFDTTEIATTQALDAELLRVSRSMPASFWRPVSFLGVTPGSPKYLLETVRLGAQVYYYGLLIQAHLPYMMHGIKENTDQGYSQITCVNASREIMMRFIAHRIFNPMSSCSRPVDFFALLAAMTLLLAHLDAHHHQETTNFLAHQRLSDLAMLDQALERMDVISSMNRDVTTEQSATLIRRLLEVEADAAEGSTYTATSVGEDDDDEQREMNTGDEEVRLHIPYLGIIKIARQGPIWRVPSFEVATVRQYRSSYMLTPQTNRPCPALDSSFAALPIHSQANVQQRVGQVDRMPQGATFSSANAQRSGHDGQPMMQCPNSYQDFNLHTNAELPSIAVGIDDWALQGVDTAFFDALMRGTPGVNDAELER</sequence>
<evidence type="ECO:0000256" key="2">
    <source>
        <dbReference type="ARBA" id="ARBA00023015"/>
    </source>
</evidence>
<dbReference type="AlphaFoldDB" id="A0A6A5USS7"/>
<dbReference type="InterPro" id="IPR001138">
    <property type="entry name" value="Zn2Cys6_DnaBD"/>
</dbReference>
<evidence type="ECO:0000256" key="4">
    <source>
        <dbReference type="ARBA" id="ARBA00023242"/>
    </source>
</evidence>
<dbReference type="GO" id="GO:0000981">
    <property type="term" value="F:DNA-binding transcription factor activity, RNA polymerase II-specific"/>
    <property type="evidence" value="ECO:0007669"/>
    <property type="project" value="InterPro"/>
</dbReference>